<proteinExistence type="predicted"/>
<dbReference type="InterPro" id="IPR011042">
    <property type="entry name" value="6-blade_b-propeller_TolB-like"/>
</dbReference>
<sequence length="461" mass="53494">MKKNISGYLIYRSIGFGTDIPVGADQPVRRSIGRNDRLIRMGERHFAGFEYRGLNNLGDYIQSVAVERLLPVIEQRFDRVSLYLFCLLMLVFSCCQENKVKENGLITVDVTKKFPNKDLSLQDFVDIEYIPLETNNEFLCGGLIMACGSKYLIAKNRNSDGNIYVFDRKGKGISTFNRKGNSGEEYLYLGNVLLDEEKEEIFISSVKKILVYDLYGNFRRSFPYKKGVEYYYQLTNYDKEHIICWDGSGESNPKAVESPSFYILSKSDGSIIKEINVPLNKRTSTLIILSRDEKTHMTYSLANTPNPIHKFRDRILLNEPSSDTIYRYSDEKGLIPYMCRIPSIHSMNPEIFLYTDIITDKYDFMRTYEKARNGEEKDLVYDKQQKTVYHCTLHNKDYKYQKYLRLKGKNINDEIASVESLDAFDLVNAYKKGYLQGELKEIASKMTEEDNAVIMLMKHKK</sequence>
<dbReference type="Proteomes" id="UP000651475">
    <property type="component" value="Unassembled WGS sequence"/>
</dbReference>
<evidence type="ECO:0000313" key="1">
    <source>
        <dbReference type="EMBL" id="MBC5633892.1"/>
    </source>
</evidence>
<gene>
    <name evidence="1" type="ORF">H8S65_14125</name>
</gene>
<name>A0ABR7DRB0_9BACT</name>
<accession>A0ABR7DRB0</accession>
<evidence type="ECO:0000313" key="2">
    <source>
        <dbReference type="Proteomes" id="UP000651475"/>
    </source>
</evidence>
<organism evidence="1 2">
    <name type="scientific">Parabacteroides hominis</name>
    <dbReference type="NCBI Taxonomy" id="2763057"/>
    <lineage>
        <taxon>Bacteria</taxon>
        <taxon>Pseudomonadati</taxon>
        <taxon>Bacteroidota</taxon>
        <taxon>Bacteroidia</taxon>
        <taxon>Bacteroidales</taxon>
        <taxon>Tannerellaceae</taxon>
        <taxon>Parabacteroides</taxon>
    </lineage>
</organism>
<dbReference type="Pfam" id="PF17170">
    <property type="entry name" value="DUF5128"/>
    <property type="match status" value="1"/>
</dbReference>
<dbReference type="RefSeq" id="WP_186930571.1">
    <property type="nucleotide sequence ID" value="NZ_JACOOJ010000027.1"/>
</dbReference>
<protein>
    <submittedName>
        <fullName evidence="1">6-bladed beta-propeller</fullName>
    </submittedName>
</protein>
<keyword evidence="2" id="KW-1185">Reference proteome</keyword>
<dbReference type="Gene3D" id="2.120.10.30">
    <property type="entry name" value="TolB, C-terminal domain"/>
    <property type="match status" value="1"/>
</dbReference>
<comment type="caution">
    <text evidence="1">The sequence shown here is derived from an EMBL/GenBank/DDBJ whole genome shotgun (WGS) entry which is preliminary data.</text>
</comment>
<dbReference type="EMBL" id="JACOOJ010000027">
    <property type="protein sequence ID" value="MBC5633892.1"/>
    <property type="molecule type" value="Genomic_DNA"/>
</dbReference>
<reference evidence="1 2" key="1">
    <citation type="submission" date="2020-08" db="EMBL/GenBank/DDBJ databases">
        <title>Genome public.</title>
        <authorList>
            <person name="Liu C."/>
            <person name="Sun Q."/>
        </authorList>
    </citation>
    <scope>NUCLEOTIDE SEQUENCE [LARGE SCALE GENOMIC DNA]</scope>
    <source>
        <strain evidence="1 2">NSJ-79</strain>
    </source>
</reference>